<reference evidence="1 2" key="1">
    <citation type="submission" date="2015-09" db="EMBL/GenBank/DDBJ databases">
        <authorList>
            <consortium name="Pathogen Informatics"/>
        </authorList>
    </citation>
    <scope>NUCLEOTIDE SEQUENCE [LARGE SCALE GENOMIC DNA]</scope>
    <source>
        <strain evidence="1 2">2789STDY5834928</strain>
    </source>
</reference>
<name>A0A174ZQT0_9FIRM</name>
<dbReference type="EMBL" id="CZBY01000017">
    <property type="protein sequence ID" value="CUQ89544.1"/>
    <property type="molecule type" value="Genomic_DNA"/>
</dbReference>
<sequence>MSEKQKNKDKDSAPVYKSGYGDALKNNLAKVMEKKNFTYDADKDKLFSQYKNSYEKSGRTAMRDTMGNAASLTGGYGNSYAVTAGQQAYNSYMSKLNDKIPELEQRAYERYKDDEESAYKRLNTLIGLEKSDYGRYRDSVDDYNTNRNFEYNKSKDALAQRNLQAQFERDNYENDRDYNRRVYENNRDYNRRVSENDRDYAQKVYDSDRNYQIKLNSSLKDAVENEETGSTKFSPRDAYDFISKYGDKIYTDEEYIEALYQLYGDKEGFFDWVEQMEIPGDTKGTTYLELLYEIHPELKPTTFKKMGMPDDELIRRTATGGGATPPHSQSFWWLNQGMTKK</sequence>
<dbReference type="AlphaFoldDB" id="A0A174ZQT0"/>
<proteinExistence type="predicted"/>
<accession>A0A174ZQT0</accession>
<gene>
    <name evidence="1" type="ORF">ERS852540_01939</name>
</gene>
<protein>
    <submittedName>
        <fullName evidence="1">Uncharacterized protein</fullName>
    </submittedName>
</protein>
<dbReference type="OrthoDB" id="2088469at2"/>
<organism evidence="1 2">
    <name type="scientific">[Eubacterium] siraeum</name>
    <dbReference type="NCBI Taxonomy" id="39492"/>
    <lineage>
        <taxon>Bacteria</taxon>
        <taxon>Bacillati</taxon>
        <taxon>Bacillota</taxon>
        <taxon>Clostridia</taxon>
        <taxon>Eubacteriales</taxon>
        <taxon>Oscillospiraceae</taxon>
        <taxon>Oscillospiraceae incertae sedis</taxon>
    </lineage>
</organism>
<evidence type="ECO:0000313" key="2">
    <source>
        <dbReference type="Proteomes" id="UP000095662"/>
    </source>
</evidence>
<evidence type="ECO:0000313" key="1">
    <source>
        <dbReference type="EMBL" id="CUQ89544.1"/>
    </source>
</evidence>
<dbReference type="Proteomes" id="UP000095662">
    <property type="component" value="Unassembled WGS sequence"/>
</dbReference>
<dbReference type="STRING" id="39492.ERS852540_01939"/>